<dbReference type="EMBL" id="AWTC01000001">
    <property type="protein sequence ID" value="EST13360.1"/>
    <property type="molecule type" value="Genomic_DNA"/>
</dbReference>
<keyword evidence="3" id="KW-1185">Reference proteome</keyword>
<evidence type="ECO:0000256" key="1">
    <source>
        <dbReference type="SAM" id="MobiDB-lite"/>
    </source>
</evidence>
<dbReference type="STRING" id="1395513.P343_00825"/>
<organism evidence="2 3">
    <name type="scientific">Sporolactobacillus laevolacticus DSM 442</name>
    <dbReference type="NCBI Taxonomy" id="1395513"/>
    <lineage>
        <taxon>Bacteria</taxon>
        <taxon>Bacillati</taxon>
        <taxon>Bacillota</taxon>
        <taxon>Bacilli</taxon>
        <taxon>Bacillales</taxon>
        <taxon>Sporolactobacillaceae</taxon>
        <taxon>Sporolactobacillus</taxon>
    </lineage>
</organism>
<feature type="region of interest" description="Disordered" evidence="1">
    <location>
        <begin position="26"/>
        <end position="48"/>
    </location>
</feature>
<evidence type="ECO:0000313" key="2">
    <source>
        <dbReference type="EMBL" id="EST13360.1"/>
    </source>
</evidence>
<dbReference type="RefSeq" id="WP_023508485.1">
    <property type="nucleotide sequence ID" value="NZ_AWTC01000001.1"/>
</dbReference>
<dbReference type="Pfam" id="PF14006">
    <property type="entry name" value="YqzL"/>
    <property type="match status" value="1"/>
</dbReference>
<protein>
    <recommendedName>
        <fullName evidence="4">YqzL family protein</fullName>
    </recommendedName>
</protein>
<dbReference type="PATRIC" id="fig|1395513.3.peg.163"/>
<sequence>MLDISWKLFCMTGNIGSYLLVREIEKEKDEDSIETESRISDMKEHAGA</sequence>
<reference evidence="2 3" key="1">
    <citation type="journal article" date="2013" name="Genome Announc.">
        <title>Genome Sequence of Sporolactobacillus laevolacticus DSM442, an Efficient Polymer-Grade D-Lactate Producer from Agricultural Waste Cottonseed as a Nitrogen Source.</title>
        <authorList>
            <person name="Wang H."/>
            <person name="Wang L."/>
            <person name="Ju J."/>
            <person name="Yu B."/>
            <person name="Ma Y."/>
        </authorList>
    </citation>
    <scope>NUCLEOTIDE SEQUENCE [LARGE SCALE GENOMIC DNA]</scope>
    <source>
        <strain evidence="2 3">DSM 442</strain>
    </source>
</reference>
<comment type="caution">
    <text evidence="2">The sequence shown here is derived from an EMBL/GenBank/DDBJ whole genome shotgun (WGS) entry which is preliminary data.</text>
</comment>
<evidence type="ECO:0000313" key="3">
    <source>
        <dbReference type="Proteomes" id="UP000018296"/>
    </source>
</evidence>
<dbReference type="Proteomes" id="UP000018296">
    <property type="component" value="Unassembled WGS sequence"/>
</dbReference>
<accession>V6J0M0</accession>
<name>V6J0M0_9BACL</name>
<dbReference type="InterPro" id="IPR025617">
    <property type="entry name" value="YqzL"/>
</dbReference>
<proteinExistence type="predicted"/>
<evidence type="ECO:0008006" key="4">
    <source>
        <dbReference type="Google" id="ProtNLM"/>
    </source>
</evidence>
<dbReference type="AlphaFoldDB" id="V6J0M0"/>
<gene>
    <name evidence="2" type="ORF">P343_00825</name>
</gene>